<evidence type="ECO:0000259" key="7">
    <source>
        <dbReference type="PROSITE" id="PS50048"/>
    </source>
</evidence>
<dbReference type="PANTHER" id="PTHR47424:SF3">
    <property type="entry name" value="REGULATORY PROTEIN GAL4"/>
    <property type="match status" value="1"/>
</dbReference>
<dbReference type="OrthoDB" id="424974at2759"/>
<proteinExistence type="predicted"/>
<dbReference type="InterPro" id="IPR036864">
    <property type="entry name" value="Zn2-C6_fun-type_DNA-bd_sf"/>
</dbReference>
<dbReference type="InterPro" id="IPR051127">
    <property type="entry name" value="Fungal_SecMet_Regulators"/>
</dbReference>
<dbReference type="GO" id="GO:0005634">
    <property type="term" value="C:nucleus"/>
    <property type="evidence" value="ECO:0007669"/>
    <property type="project" value="TreeGrafter"/>
</dbReference>
<evidence type="ECO:0000256" key="3">
    <source>
        <dbReference type="ARBA" id="ARBA00023125"/>
    </source>
</evidence>
<dbReference type="InterPro" id="IPR007219">
    <property type="entry name" value="XnlR_reg_dom"/>
</dbReference>
<dbReference type="GO" id="GO:0000981">
    <property type="term" value="F:DNA-binding transcription factor activity, RNA polymerase II-specific"/>
    <property type="evidence" value="ECO:0007669"/>
    <property type="project" value="InterPro"/>
</dbReference>
<dbReference type="Pfam" id="PF00172">
    <property type="entry name" value="Zn_clus"/>
    <property type="match status" value="1"/>
</dbReference>
<dbReference type="GO" id="GO:0000435">
    <property type="term" value="P:positive regulation of transcription from RNA polymerase II promoter by galactose"/>
    <property type="evidence" value="ECO:0007669"/>
    <property type="project" value="TreeGrafter"/>
</dbReference>
<keyword evidence="4" id="KW-0804">Transcription</keyword>
<feature type="compositionally biased region" description="Low complexity" evidence="6">
    <location>
        <begin position="76"/>
        <end position="86"/>
    </location>
</feature>
<keyword evidence="9" id="KW-1185">Reference proteome</keyword>
<dbReference type="SMART" id="SM00906">
    <property type="entry name" value="Fungal_trans"/>
    <property type="match status" value="1"/>
</dbReference>
<dbReference type="Proteomes" id="UP000240760">
    <property type="component" value="Unassembled WGS sequence"/>
</dbReference>
<accession>A0A2T4BWG4</accession>
<dbReference type="Pfam" id="PF04082">
    <property type="entry name" value="Fungal_trans"/>
    <property type="match status" value="1"/>
</dbReference>
<protein>
    <recommendedName>
        <fullName evidence="7">Zn(2)-C6 fungal-type domain-containing protein</fullName>
    </recommendedName>
</protein>
<dbReference type="InterPro" id="IPR001138">
    <property type="entry name" value="Zn2Cys6_DnaBD"/>
</dbReference>
<dbReference type="CDD" id="cd00067">
    <property type="entry name" value="GAL4"/>
    <property type="match status" value="1"/>
</dbReference>
<keyword evidence="3" id="KW-0238">DNA-binding</keyword>
<keyword evidence="5" id="KW-0539">Nucleus</keyword>
<dbReference type="AlphaFoldDB" id="A0A2T4BWG4"/>
<feature type="region of interest" description="Disordered" evidence="6">
    <location>
        <begin position="58"/>
        <end position="86"/>
    </location>
</feature>
<gene>
    <name evidence="8" type="ORF">M440DRAFT_1404651</name>
</gene>
<dbReference type="PROSITE" id="PS50048">
    <property type="entry name" value="ZN2_CY6_FUNGAL_2"/>
    <property type="match status" value="1"/>
</dbReference>
<dbReference type="PANTHER" id="PTHR47424">
    <property type="entry name" value="REGULATORY PROTEIN GAL4"/>
    <property type="match status" value="1"/>
</dbReference>
<evidence type="ECO:0000313" key="8">
    <source>
        <dbReference type="EMBL" id="PTB73662.1"/>
    </source>
</evidence>
<sequence>MEEKPLISSLGIPRRRRHRLRASCEPCRARKSKCDGTRPSCLACLSRGRPEQCAYENAPPGQHKRMSIRQEPNLPPSSSVPISTPVQSTGGDSFLANTPAKSTATRNSIAAPHEKVDAEVASVCQDEAVFGPPSTHSFINRVIASIEPCSKPSTPASKPASSKPFLNDPIGFTVSNADDVRLDMDALLLPEKKLADSLTSTYFRYSHLNFPVLHRPTFMKKYDNLWQSTDSFSLLKYTGDDLLLLATINIVLAIGCQRSENCPANSRKRDAESLYRRSVRLISAETLDSYSFEIMQLFILRIIYLQYTSFASRCWSTLGIAQRVAHGLGLHKDAPGSMGQLEREMRRRVWHVLVIMDKISSFTFGWNVVTVSNITVSIPEPIDDEYLAEFGQASQPPDKPSLLDFFRYYRRLSDVPKEIADNIHLIFQSLVEQGSTSLLTTYISEIPKYCEKLDELLLNLPSHLQEANAHAVDECFQIQGQIMRTRTLYVKLTILRPCLLATVANQAVRSEIRKVKTGQSSSLVMGLLHNVNELCVSTAQAVLEQVHRHISTLWRASTWHTLRVTMGSATTLLAASLIPELNVDLNQEPNKTSWEQAIAIFEYYISYDVSAQGGIQALWDYRQKFEAAKRRGEPSNEAGRAEPQQYPQGDGAVVAESVETPPGLDGAADPFWLGADLSQAFYDWNWLDFDIPEILLS</sequence>
<keyword evidence="2" id="KW-0805">Transcription regulation</keyword>
<evidence type="ECO:0000256" key="6">
    <source>
        <dbReference type="SAM" id="MobiDB-lite"/>
    </source>
</evidence>
<dbReference type="SMART" id="SM00066">
    <property type="entry name" value="GAL4"/>
    <property type="match status" value="1"/>
</dbReference>
<reference evidence="8 9" key="1">
    <citation type="submission" date="2016-07" db="EMBL/GenBank/DDBJ databases">
        <title>Multiple horizontal gene transfer events from other fungi enriched the ability of initially mycotrophic Trichoderma (Ascomycota) to feed on dead plant biomass.</title>
        <authorList>
            <consortium name="DOE Joint Genome Institute"/>
            <person name="Aerts A."/>
            <person name="Atanasova L."/>
            <person name="Chenthamara K."/>
            <person name="Zhang J."/>
            <person name="Grujic M."/>
            <person name="Henrissat B."/>
            <person name="Kuo A."/>
            <person name="Salamov A."/>
            <person name="Lipzen A."/>
            <person name="Labutti K."/>
            <person name="Barry K."/>
            <person name="Miao Y."/>
            <person name="Rahimi M.J."/>
            <person name="Shen Q."/>
            <person name="Grigoriev I.V."/>
            <person name="Kubicek C.P."/>
            <person name="Druzhinina I.S."/>
        </authorList>
    </citation>
    <scope>NUCLEOTIDE SEQUENCE [LARGE SCALE GENOMIC DNA]</scope>
    <source>
        <strain evidence="8 9">ATCC 18648</strain>
    </source>
</reference>
<dbReference type="PROSITE" id="PS00463">
    <property type="entry name" value="ZN2_CY6_FUNGAL_1"/>
    <property type="match status" value="1"/>
</dbReference>
<dbReference type="CDD" id="cd12148">
    <property type="entry name" value="fungal_TF_MHR"/>
    <property type="match status" value="1"/>
</dbReference>
<dbReference type="GO" id="GO:0000978">
    <property type="term" value="F:RNA polymerase II cis-regulatory region sequence-specific DNA binding"/>
    <property type="evidence" value="ECO:0007669"/>
    <property type="project" value="TreeGrafter"/>
</dbReference>
<evidence type="ECO:0000313" key="9">
    <source>
        <dbReference type="Proteomes" id="UP000240760"/>
    </source>
</evidence>
<dbReference type="SUPFAM" id="SSF57701">
    <property type="entry name" value="Zn2/Cys6 DNA-binding domain"/>
    <property type="match status" value="1"/>
</dbReference>
<dbReference type="GO" id="GO:0006351">
    <property type="term" value="P:DNA-templated transcription"/>
    <property type="evidence" value="ECO:0007669"/>
    <property type="project" value="InterPro"/>
</dbReference>
<evidence type="ECO:0000256" key="2">
    <source>
        <dbReference type="ARBA" id="ARBA00023015"/>
    </source>
</evidence>
<evidence type="ECO:0000256" key="5">
    <source>
        <dbReference type="ARBA" id="ARBA00023242"/>
    </source>
</evidence>
<keyword evidence="1" id="KW-0479">Metal-binding</keyword>
<dbReference type="Gene3D" id="4.10.240.10">
    <property type="entry name" value="Zn(2)-C6 fungal-type DNA-binding domain"/>
    <property type="match status" value="1"/>
</dbReference>
<feature type="domain" description="Zn(2)-C6 fungal-type" evidence="7">
    <location>
        <begin position="23"/>
        <end position="55"/>
    </location>
</feature>
<dbReference type="GO" id="GO:0008270">
    <property type="term" value="F:zinc ion binding"/>
    <property type="evidence" value="ECO:0007669"/>
    <property type="project" value="InterPro"/>
</dbReference>
<dbReference type="EMBL" id="KZ679138">
    <property type="protein sequence ID" value="PTB73662.1"/>
    <property type="molecule type" value="Genomic_DNA"/>
</dbReference>
<name>A0A2T4BWG4_TRILO</name>
<organism evidence="8 9">
    <name type="scientific">Trichoderma longibrachiatum ATCC 18648</name>
    <dbReference type="NCBI Taxonomy" id="983965"/>
    <lineage>
        <taxon>Eukaryota</taxon>
        <taxon>Fungi</taxon>
        <taxon>Dikarya</taxon>
        <taxon>Ascomycota</taxon>
        <taxon>Pezizomycotina</taxon>
        <taxon>Sordariomycetes</taxon>
        <taxon>Hypocreomycetidae</taxon>
        <taxon>Hypocreales</taxon>
        <taxon>Hypocreaceae</taxon>
        <taxon>Trichoderma</taxon>
    </lineage>
</organism>
<dbReference type="STRING" id="983965.A0A2T4BWG4"/>
<evidence type="ECO:0000256" key="1">
    <source>
        <dbReference type="ARBA" id="ARBA00022723"/>
    </source>
</evidence>
<evidence type="ECO:0000256" key="4">
    <source>
        <dbReference type="ARBA" id="ARBA00023163"/>
    </source>
</evidence>